<feature type="compositionally biased region" description="Basic and acidic residues" evidence="2">
    <location>
        <begin position="10"/>
        <end position="21"/>
    </location>
</feature>
<accession>A0ABD0WUB6</accession>
<dbReference type="PANTHER" id="PTHR47147">
    <property type="entry name" value="SYNCOILIN"/>
    <property type="match status" value="1"/>
</dbReference>
<keyword evidence="1" id="KW-0175">Coiled coil</keyword>
<name>A0ABD0WUB6_UMBPY</name>
<keyword evidence="4" id="KW-1185">Reference proteome</keyword>
<reference evidence="3 4" key="1">
    <citation type="submission" date="2024-06" db="EMBL/GenBank/DDBJ databases">
        <authorList>
            <person name="Pan Q."/>
            <person name="Wen M."/>
            <person name="Jouanno E."/>
            <person name="Zahm M."/>
            <person name="Klopp C."/>
            <person name="Cabau C."/>
            <person name="Louis A."/>
            <person name="Berthelot C."/>
            <person name="Parey E."/>
            <person name="Roest Crollius H."/>
            <person name="Montfort J."/>
            <person name="Robinson-Rechavi M."/>
            <person name="Bouchez O."/>
            <person name="Lampietro C."/>
            <person name="Lopez Roques C."/>
            <person name="Donnadieu C."/>
            <person name="Postlethwait J."/>
            <person name="Bobe J."/>
            <person name="Verreycken H."/>
            <person name="Guiguen Y."/>
        </authorList>
    </citation>
    <scope>NUCLEOTIDE SEQUENCE [LARGE SCALE GENOMIC DNA]</scope>
    <source>
        <strain evidence="3">Up_M1</strain>
        <tissue evidence="3">Testis</tissue>
    </source>
</reference>
<evidence type="ECO:0000313" key="4">
    <source>
        <dbReference type="Proteomes" id="UP001557470"/>
    </source>
</evidence>
<feature type="coiled-coil region" evidence="1">
    <location>
        <begin position="278"/>
        <end position="337"/>
    </location>
</feature>
<dbReference type="AlphaFoldDB" id="A0ABD0WUB6"/>
<organism evidence="3 4">
    <name type="scientific">Umbra pygmaea</name>
    <name type="common">Eastern mudminnow</name>
    <dbReference type="NCBI Taxonomy" id="75934"/>
    <lineage>
        <taxon>Eukaryota</taxon>
        <taxon>Metazoa</taxon>
        <taxon>Chordata</taxon>
        <taxon>Craniata</taxon>
        <taxon>Vertebrata</taxon>
        <taxon>Euteleostomi</taxon>
        <taxon>Actinopterygii</taxon>
        <taxon>Neopterygii</taxon>
        <taxon>Teleostei</taxon>
        <taxon>Protacanthopterygii</taxon>
        <taxon>Esociformes</taxon>
        <taxon>Umbridae</taxon>
        <taxon>Umbra</taxon>
    </lineage>
</organism>
<evidence type="ECO:0008006" key="5">
    <source>
        <dbReference type="Google" id="ProtNLM"/>
    </source>
</evidence>
<feature type="coiled-coil region" evidence="1">
    <location>
        <begin position="184"/>
        <end position="215"/>
    </location>
</feature>
<evidence type="ECO:0000256" key="1">
    <source>
        <dbReference type="SAM" id="Coils"/>
    </source>
</evidence>
<evidence type="ECO:0000256" key="2">
    <source>
        <dbReference type="SAM" id="MobiDB-lite"/>
    </source>
</evidence>
<feature type="region of interest" description="Disordered" evidence="2">
    <location>
        <begin position="1"/>
        <end position="21"/>
    </location>
</feature>
<evidence type="ECO:0000313" key="3">
    <source>
        <dbReference type="EMBL" id="KAL0969206.1"/>
    </source>
</evidence>
<dbReference type="EMBL" id="JAGEUA010000007">
    <property type="protein sequence ID" value="KAL0969206.1"/>
    <property type="molecule type" value="Genomic_DNA"/>
</dbReference>
<proteinExistence type="predicted"/>
<protein>
    <recommendedName>
        <fullName evidence="5">Syncoilin</fullName>
    </recommendedName>
</protein>
<dbReference type="Proteomes" id="UP001557470">
    <property type="component" value="Unassembled WGS sequence"/>
</dbReference>
<dbReference type="InterPro" id="IPR027702">
    <property type="entry name" value="Syncoilin"/>
</dbReference>
<dbReference type="PANTHER" id="PTHR47147:SF1">
    <property type="entry name" value="SYNCOILIN"/>
    <property type="match status" value="1"/>
</dbReference>
<sequence length="377" mass="43268">MDAPMIDIQKGTEAESREDMHSEVGYLNEQQSMDSSSIIKSLNLSEGSMHQGGYATPAGMTEVLHCREQHVENPFSQKEATIDSVGLLFEECIEEVGRLESRRRKLVQELLQLERPMLRATEVLRGQLLEAHRVLTSIQLGCIHQHVEVGLVKSQLFVTTRDCIQSQLALASQQYEVAQSGVTQEELQAHIQSLIEEVAQLKEAQKNRLNTLKDRARRPSRPRAMSDVTICRRASLDIQKRLSGSMRNLEGWYEPRLLALLRRKQSGEDSLRKVRDVGRELKARLRPLQENVQRLELQRARLEHRMELMETERMDSLAQYKETVVSLEDTVRQLNLALSIQKNANKQLAEWKEACLQELDLHRGCTERTEKNTEVQS</sequence>
<gene>
    <name evidence="3" type="ORF">UPYG_G00223860</name>
</gene>
<comment type="caution">
    <text evidence="3">The sequence shown here is derived from an EMBL/GenBank/DDBJ whole genome shotgun (WGS) entry which is preliminary data.</text>
</comment>